<sequence length="506" mass="58670">MDFTFFGATFAFIWLLHCIFKFYNSRKRIYAALARINGPKWYPIIGTTAEIMKCSREEFFKAYIKRNATYGPFFRGWIGFIPTVHLMKPEFVEPILSSATNITKAFNYRFAFPWLGNGLITASGPKWRQHRKLITPTFHFKVLDSMNDVFVEKSQILLDIVQQQGTNKPIDIFKLLTLCALDVICETAMGVEINAMKRSDSEYVKAVSGITDVIMYRVFNPHLHPDFIFNLTEKGRQHKKYLDILHGFTRKVIEQRKQKLEDDQVDQNDLNDEDILIGKKKRLAFLDLLLAANAKDHTGLTDEELREEVDTFMFAGHDTTTNTVSSTLLTLGNHPEIQSKVHEELDSIFHGEDRPITPQDLSEMQYLERVIKETLRLIPVVPVIARTLDTDVVVNGHVIPAGVTTVIHIYELHRDPEQYPNPERFDPDRFLPEQAKERHPYSFIPFSAGPRNCLGQKFALRSAKMMLATLLRRYKVKSMKKMEEMEYYNEIVLRPQNGVHVMFEER</sequence>
<comment type="cofactor">
    <cofactor evidence="1 12">
        <name>heme</name>
        <dbReference type="ChEBI" id="CHEBI:30413"/>
    </cofactor>
</comment>
<dbReference type="AlphaFoldDB" id="A0A2C9DK10"/>
<protein>
    <submittedName>
        <fullName evidence="14">Cytochrome P450 CYP4BM1</fullName>
    </submittedName>
</protein>
<organism evidence="14">
    <name type="scientific">Epicauta chinensis</name>
    <dbReference type="NCBI Taxonomy" id="941254"/>
    <lineage>
        <taxon>Eukaryota</taxon>
        <taxon>Metazoa</taxon>
        <taxon>Ecdysozoa</taxon>
        <taxon>Arthropoda</taxon>
        <taxon>Hexapoda</taxon>
        <taxon>Insecta</taxon>
        <taxon>Pterygota</taxon>
        <taxon>Neoptera</taxon>
        <taxon>Endopterygota</taxon>
        <taxon>Coleoptera</taxon>
        <taxon>Polyphaga</taxon>
        <taxon>Cucujiformia</taxon>
        <taxon>Meloidae</taxon>
        <taxon>Meloinae</taxon>
        <taxon>Epicauta</taxon>
    </lineage>
</organism>
<dbReference type="CDD" id="cd20628">
    <property type="entry name" value="CYP4"/>
    <property type="match status" value="1"/>
</dbReference>
<dbReference type="PANTHER" id="PTHR24291">
    <property type="entry name" value="CYTOCHROME P450 FAMILY 4"/>
    <property type="match status" value="1"/>
</dbReference>
<evidence type="ECO:0000313" key="14">
    <source>
        <dbReference type="EMBL" id="ARE68676.1"/>
    </source>
</evidence>
<evidence type="ECO:0000256" key="9">
    <source>
        <dbReference type="ARBA" id="ARBA00023002"/>
    </source>
</evidence>
<dbReference type="InterPro" id="IPR001128">
    <property type="entry name" value="Cyt_P450"/>
</dbReference>
<dbReference type="PRINTS" id="PR00463">
    <property type="entry name" value="EP450I"/>
</dbReference>
<dbReference type="PRINTS" id="PR00385">
    <property type="entry name" value="P450"/>
</dbReference>
<dbReference type="EMBL" id="KX855994">
    <property type="protein sequence ID" value="ARE68676.1"/>
    <property type="molecule type" value="mRNA"/>
</dbReference>
<dbReference type="Gene3D" id="1.10.630.10">
    <property type="entry name" value="Cytochrome P450"/>
    <property type="match status" value="1"/>
</dbReference>
<dbReference type="SUPFAM" id="SSF48264">
    <property type="entry name" value="Cytochrome P450"/>
    <property type="match status" value="1"/>
</dbReference>
<evidence type="ECO:0000256" key="2">
    <source>
        <dbReference type="ARBA" id="ARBA00004174"/>
    </source>
</evidence>
<reference evidence="14" key="1">
    <citation type="submission" date="2016-09" db="EMBL/GenBank/DDBJ databases">
        <title>A juvenile hormone epoxidase regulates cantharidin biosynthesis in Epicauta chinensis Laporte.</title>
        <authorList>
            <person name="Jiang M."/>
        </authorList>
    </citation>
    <scope>NUCLEOTIDE SEQUENCE</scope>
</reference>
<comment type="similarity">
    <text evidence="4 13">Belongs to the cytochrome P450 family.</text>
</comment>
<feature type="binding site" description="axial binding residue" evidence="12">
    <location>
        <position position="453"/>
    </location>
    <ligand>
        <name>heme</name>
        <dbReference type="ChEBI" id="CHEBI:30413"/>
    </ligand>
    <ligandPart>
        <name>Fe</name>
        <dbReference type="ChEBI" id="CHEBI:18248"/>
    </ligandPart>
</feature>
<name>A0A2C9DK10_9CUCU</name>
<evidence type="ECO:0000256" key="12">
    <source>
        <dbReference type="PIRSR" id="PIRSR602401-1"/>
    </source>
</evidence>
<keyword evidence="6 12" id="KW-0479">Metal-binding</keyword>
<comment type="subcellular location">
    <subcellularLocation>
        <location evidence="3">Endoplasmic reticulum membrane</location>
        <topology evidence="3">Peripheral membrane protein</topology>
    </subcellularLocation>
    <subcellularLocation>
        <location evidence="2">Microsome membrane</location>
        <topology evidence="2">Peripheral membrane protein</topology>
    </subcellularLocation>
</comment>
<dbReference type="GO" id="GO:0020037">
    <property type="term" value="F:heme binding"/>
    <property type="evidence" value="ECO:0007669"/>
    <property type="project" value="InterPro"/>
</dbReference>
<accession>A0A2C9DK10</accession>
<keyword evidence="11 13" id="KW-0503">Monooxygenase</keyword>
<proteinExistence type="evidence at transcript level"/>
<keyword evidence="5 12" id="KW-0349">Heme</keyword>
<evidence type="ECO:0000256" key="6">
    <source>
        <dbReference type="ARBA" id="ARBA00022723"/>
    </source>
</evidence>
<dbReference type="PROSITE" id="PS00086">
    <property type="entry name" value="CYTOCHROME_P450"/>
    <property type="match status" value="1"/>
</dbReference>
<evidence type="ECO:0000256" key="1">
    <source>
        <dbReference type="ARBA" id="ARBA00001971"/>
    </source>
</evidence>
<dbReference type="FunFam" id="1.10.630.10:FF:000182">
    <property type="entry name" value="Cytochrome P450 3A4"/>
    <property type="match status" value="1"/>
</dbReference>
<evidence type="ECO:0000256" key="8">
    <source>
        <dbReference type="ARBA" id="ARBA00022848"/>
    </source>
</evidence>
<dbReference type="InterPro" id="IPR050196">
    <property type="entry name" value="Cytochrome_P450_Monoox"/>
</dbReference>
<evidence type="ECO:0000256" key="5">
    <source>
        <dbReference type="ARBA" id="ARBA00022617"/>
    </source>
</evidence>
<evidence type="ECO:0000256" key="13">
    <source>
        <dbReference type="RuleBase" id="RU000461"/>
    </source>
</evidence>
<dbReference type="GO" id="GO:0004497">
    <property type="term" value="F:monooxygenase activity"/>
    <property type="evidence" value="ECO:0007669"/>
    <property type="project" value="UniProtKB-KW"/>
</dbReference>
<evidence type="ECO:0000256" key="10">
    <source>
        <dbReference type="ARBA" id="ARBA00023004"/>
    </source>
</evidence>
<dbReference type="InterPro" id="IPR002401">
    <property type="entry name" value="Cyt_P450_E_grp-I"/>
</dbReference>
<dbReference type="Pfam" id="PF00067">
    <property type="entry name" value="p450"/>
    <property type="match status" value="1"/>
</dbReference>
<dbReference type="InterPro" id="IPR017972">
    <property type="entry name" value="Cyt_P450_CS"/>
</dbReference>
<keyword evidence="9 13" id="KW-0560">Oxidoreductase</keyword>
<dbReference type="InterPro" id="IPR036396">
    <property type="entry name" value="Cyt_P450_sf"/>
</dbReference>
<dbReference type="GO" id="GO:0005789">
    <property type="term" value="C:endoplasmic reticulum membrane"/>
    <property type="evidence" value="ECO:0007669"/>
    <property type="project" value="UniProtKB-SubCell"/>
</dbReference>
<evidence type="ECO:0000256" key="11">
    <source>
        <dbReference type="ARBA" id="ARBA00023033"/>
    </source>
</evidence>
<evidence type="ECO:0000256" key="3">
    <source>
        <dbReference type="ARBA" id="ARBA00004406"/>
    </source>
</evidence>
<evidence type="ECO:0000256" key="4">
    <source>
        <dbReference type="ARBA" id="ARBA00010617"/>
    </source>
</evidence>
<dbReference type="GO" id="GO:0016705">
    <property type="term" value="F:oxidoreductase activity, acting on paired donors, with incorporation or reduction of molecular oxygen"/>
    <property type="evidence" value="ECO:0007669"/>
    <property type="project" value="InterPro"/>
</dbReference>
<dbReference type="PANTHER" id="PTHR24291:SF209">
    <property type="entry name" value="CYTOCHROME P450-LIKE PROTEIN"/>
    <property type="match status" value="1"/>
</dbReference>
<keyword evidence="8" id="KW-0492">Microsome</keyword>
<evidence type="ECO:0000256" key="7">
    <source>
        <dbReference type="ARBA" id="ARBA00022824"/>
    </source>
</evidence>
<dbReference type="GO" id="GO:0005506">
    <property type="term" value="F:iron ion binding"/>
    <property type="evidence" value="ECO:0007669"/>
    <property type="project" value="InterPro"/>
</dbReference>
<keyword evidence="10 12" id="KW-0408">Iron</keyword>
<keyword evidence="7" id="KW-0256">Endoplasmic reticulum</keyword>